<reference evidence="1 2" key="1">
    <citation type="submission" date="2016-10" db="EMBL/GenBank/DDBJ databases">
        <authorList>
            <person name="de Groot N.N."/>
        </authorList>
    </citation>
    <scope>NUCLEOTIDE SEQUENCE [LARGE SCALE GENOMIC DNA]</scope>
    <source>
        <strain evidence="1 2">CGMCC 1.10434</strain>
    </source>
</reference>
<accession>A0A1H8N2L8</accession>
<evidence type="ECO:0000313" key="2">
    <source>
        <dbReference type="Proteomes" id="UP000199300"/>
    </source>
</evidence>
<dbReference type="SUPFAM" id="SSF143842">
    <property type="entry name" value="YwmB-like"/>
    <property type="match status" value="1"/>
</dbReference>
<gene>
    <name evidence="1" type="ORF">SAMN04488134_10597</name>
</gene>
<dbReference type="RefSeq" id="WP_091496917.1">
    <property type="nucleotide sequence ID" value="NZ_FODJ01000005.1"/>
</dbReference>
<dbReference type="Gene3D" id="3.30.2030.10">
    <property type="entry name" value="YwmB-like"/>
    <property type="match status" value="1"/>
</dbReference>
<protein>
    <submittedName>
        <fullName evidence="1">TATA-box binding</fullName>
    </submittedName>
</protein>
<dbReference type="EMBL" id="FODJ01000005">
    <property type="protein sequence ID" value="SEO23759.1"/>
    <property type="molecule type" value="Genomic_DNA"/>
</dbReference>
<proteinExistence type="predicted"/>
<evidence type="ECO:0000313" key="1">
    <source>
        <dbReference type="EMBL" id="SEO23759.1"/>
    </source>
</evidence>
<dbReference type="Gene3D" id="3.30.360.40">
    <property type="entry name" value="YwmB-like"/>
    <property type="match status" value="1"/>
</dbReference>
<dbReference type="InterPro" id="IPR036209">
    <property type="entry name" value="YwmB-like_sf"/>
</dbReference>
<sequence length="228" mass="26051">MTKAIIHTSVLLTLLSVLFSVSRESTLQELINFAQENQYAVASGEWVVKETFSEAMLSDILANIEQANFIAINNKEQSEVLRFERKQTNNLIETVTIFTREHNNERLVIYHLSGDIKELERKPVDKKINSFIGTIYTNEKLDYACISLSQNGIIDTRYFITDLKANLQIREINRLEESNFVVITGYTEQFKQSIPIENDKMNVQIASRTGANGETTFIIGTPILTTEY</sequence>
<name>A0A1H8N2L8_9BACI</name>
<dbReference type="InterPro" id="IPR014794">
    <property type="entry name" value="DUF1779"/>
</dbReference>
<keyword evidence="2" id="KW-1185">Reference proteome</keyword>
<dbReference type="Proteomes" id="UP000199300">
    <property type="component" value="Unassembled WGS sequence"/>
</dbReference>
<dbReference type="OrthoDB" id="2962597at2"/>
<dbReference type="Pfam" id="PF08680">
    <property type="entry name" value="DUF1779"/>
    <property type="match status" value="1"/>
</dbReference>
<dbReference type="AlphaFoldDB" id="A0A1H8N2L8"/>
<organism evidence="1 2">
    <name type="scientific">Amphibacillus marinus</name>
    <dbReference type="NCBI Taxonomy" id="872970"/>
    <lineage>
        <taxon>Bacteria</taxon>
        <taxon>Bacillati</taxon>
        <taxon>Bacillota</taxon>
        <taxon>Bacilli</taxon>
        <taxon>Bacillales</taxon>
        <taxon>Bacillaceae</taxon>
        <taxon>Amphibacillus</taxon>
    </lineage>
</organism>
<dbReference type="STRING" id="872970.SAMN04488134_10597"/>